<protein>
    <recommendedName>
        <fullName evidence="3">STAS/SEC14 domain-containing protein</fullName>
    </recommendedName>
</protein>
<evidence type="ECO:0008006" key="3">
    <source>
        <dbReference type="Google" id="ProtNLM"/>
    </source>
</evidence>
<keyword evidence="2" id="KW-1185">Reference proteome</keyword>
<dbReference type="EMBL" id="SMLW01000358">
    <property type="protein sequence ID" value="MTI24062.1"/>
    <property type="molecule type" value="Genomic_DNA"/>
</dbReference>
<gene>
    <name evidence="1" type="ORF">E1163_03795</name>
</gene>
<organism evidence="1 2">
    <name type="scientific">Fulvivirga kasyanovii</name>
    <dbReference type="NCBI Taxonomy" id="396812"/>
    <lineage>
        <taxon>Bacteria</taxon>
        <taxon>Pseudomonadati</taxon>
        <taxon>Bacteroidota</taxon>
        <taxon>Cytophagia</taxon>
        <taxon>Cytophagales</taxon>
        <taxon>Fulvivirgaceae</taxon>
        <taxon>Fulvivirga</taxon>
    </lineage>
</organism>
<name>A0ABW9RJ13_9BACT</name>
<comment type="caution">
    <text evidence="1">The sequence shown here is derived from an EMBL/GenBank/DDBJ whole genome shotgun (WGS) entry which is preliminary data.</text>
</comment>
<proteinExistence type="predicted"/>
<sequence>MKVEITYKYDAKNNIFYKFHYGGITFEDVIDSWNEIIGKNAIPDGTSRFILDYRKAQYLPEIKEIKRLTNFYKAYDHIFADSKMALLMDKPDQVIIPILVDQEVDRISFKPFCTHEGAVTWLKSSEA</sequence>
<evidence type="ECO:0000313" key="2">
    <source>
        <dbReference type="Proteomes" id="UP000798808"/>
    </source>
</evidence>
<dbReference type="RefSeq" id="WP_155169622.1">
    <property type="nucleotide sequence ID" value="NZ_BAAAFL010000012.1"/>
</dbReference>
<evidence type="ECO:0000313" key="1">
    <source>
        <dbReference type="EMBL" id="MTI24062.1"/>
    </source>
</evidence>
<reference evidence="1 2" key="1">
    <citation type="submission" date="2019-02" db="EMBL/GenBank/DDBJ databases">
        <authorList>
            <person name="Goldberg S.R."/>
            <person name="Haltli B.A."/>
            <person name="Correa H."/>
            <person name="Russell K.G."/>
        </authorList>
    </citation>
    <scope>NUCLEOTIDE SEQUENCE [LARGE SCALE GENOMIC DNA]</scope>
    <source>
        <strain evidence="1 2">JCM 16186</strain>
    </source>
</reference>
<accession>A0ABW9RJ13</accession>
<dbReference type="Proteomes" id="UP000798808">
    <property type="component" value="Unassembled WGS sequence"/>
</dbReference>